<dbReference type="NCBIfam" id="NF004798">
    <property type="entry name" value="PRK06147.1"/>
    <property type="match status" value="1"/>
</dbReference>
<organism evidence="2 3">
    <name type="scientific">Methylomonas rapida</name>
    <dbReference type="NCBI Taxonomy" id="2963939"/>
    <lineage>
        <taxon>Bacteria</taxon>
        <taxon>Pseudomonadati</taxon>
        <taxon>Pseudomonadota</taxon>
        <taxon>Gammaproteobacteria</taxon>
        <taxon>Methylococcales</taxon>
        <taxon>Methylococcaceae</taxon>
        <taxon>Methylomonas</taxon>
    </lineage>
</organism>
<proteinExistence type="predicted"/>
<evidence type="ECO:0000313" key="3">
    <source>
        <dbReference type="Proteomes" id="UP001162780"/>
    </source>
</evidence>
<dbReference type="RefSeq" id="WP_255189169.1">
    <property type="nucleotide sequence ID" value="NZ_CP113517.1"/>
</dbReference>
<dbReference type="SUPFAM" id="SSF53901">
    <property type="entry name" value="Thiolase-like"/>
    <property type="match status" value="2"/>
</dbReference>
<sequence>MSTQALTVYGTGLVCGVGLNAAAACAAIRAGINNFQETRFMDAGGEWIMGCEVPLAQPWRGLTKLVKMACMAIAECMANSEIKIVPVETPVLLCVAEGERPGRLDGLDHELFHAVQTELGMDFHEQSSLIPQGRVAGSVALYQARKLIHDQGFKQVLIVGVDGFLNASSLMAYQERERLLTSQNSNGFIPGEAASAIIVGAPIADDKPRLHCLGMGFAIEKATVDAELPLRADGLAAAIKSAEADAGCTIGSTDFRITDLSGEQYYFKEAALALSRTLRQRKEFYDIWHPADCFGEVGAGIGPAILVVLLDAFKKGIAPGHRILKHTGNDNGKRCALILSYQAARN</sequence>
<accession>A0ABY7GFY6</accession>
<dbReference type="EMBL" id="CP113517">
    <property type="protein sequence ID" value="WAR44180.1"/>
    <property type="molecule type" value="Genomic_DNA"/>
</dbReference>
<feature type="chain" id="PRO_5045465706" description="3-oxoacyl-[acyl-carrier-protein] synthase-1" evidence="1">
    <location>
        <begin position="27"/>
        <end position="346"/>
    </location>
</feature>
<keyword evidence="1" id="KW-0732">Signal</keyword>
<protein>
    <recommendedName>
        <fullName evidence="4">3-oxoacyl-[acyl-carrier-protein] synthase-1</fullName>
    </recommendedName>
</protein>
<dbReference type="InterPro" id="IPR016039">
    <property type="entry name" value="Thiolase-like"/>
</dbReference>
<name>A0ABY7GFY6_9GAMM</name>
<reference evidence="2" key="1">
    <citation type="submission" date="2022-11" db="EMBL/GenBank/DDBJ databases">
        <title>Methylomonas rapida sp. nov., Carotenoid-Producing Obligate Methanotrophs with High Growth Characteristics and Biotechnological Potential.</title>
        <authorList>
            <person name="Tikhonova E.N."/>
            <person name="Suleimanov R.Z."/>
            <person name="Miroshnikov K."/>
            <person name="Oshkin I.Y."/>
            <person name="Belova S.E."/>
            <person name="Danilova O.V."/>
            <person name="Ashikhmin A."/>
            <person name="Konopkin A."/>
            <person name="But S.Y."/>
            <person name="Khmelenina V.N."/>
            <person name="Kuznetsov N."/>
            <person name="Pimenov N.V."/>
            <person name="Dedysh S.N."/>
        </authorList>
    </citation>
    <scope>NUCLEOTIDE SEQUENCE</scope>
    <source>
        <strain evidence="2">MP1</strain>
    </source>
</reference>
<dbReference type="Gene3D" id="3.40.47.10">
    <property type="match status" value="1"/>
</dbReference>
<evidence type="ECO:0008006" key="4">
    <source>
        <dbReference type="Google" id="ProtNLM"/>
    </source>
</evidence>
<evidence type="ECO:0000256" key="1">
    <source>
        <dbReference type="SAM" id="SignalP"/>
    </source>
</evidence>
<evidence type="ECO:0000313" key="2">
    <source>
        <dbReference type="EMBL" id="WAR44180.1"/>
    </source>
</evidence>
<keyword evidence="3" id="KW-1185">Reference proteome</keyword>
<gene>
    <name evidence="2" type="ORF">NM686_017655</name>
</gene>
<feature type="signal peptide" evidence="1">
    <location>
        <begin position="1"/>
        <end position="26"/>
    </location>
</feature>
<dbReference type="Proteomes" id="UP001162780">
    <property type="component" value="Chromosome"/>
</dbReference>